<keyword evidence="4" id="KW-1185">Reference proteome</keyword>
<organism evidence="3 4">
    <name type="scientific">Rhizocola hellebori</name>
    <dbReference type="NCBI Taxonomy" id="1392758"/>
    <lineage>
        <taxon>Bacteria</taxon>
        <taxon>Bacillati</taxon>
        <taxon>Actinomycetota</taxon>
        <taxon>Actinomycetes</taxon>
        <taxon>Micromonosporales</taxon>
        <taxon>Micromonosporaceae</taxon>
        <taxon>Rhizocola</taxon>
    </lineage>
</organism>
<name>A0A8J3Q1D5_9ACTN</name>
<dbReference type="Gene3D" id="2.120.10.80">
    <property type="entry name" value="Kelch-type beta propeller"/>
    <property type="match status" value="2"/>
</dbReference>
<dbReference type="PANTHER" id="PTHR46260:SF3">
    <property type="entry name" value="RING-TYPE DOMAIN-CONTAINING PROTEIN"/>
    <property type="match status" value="1"/>
</dbReference>
<dbReference type="Proteomes" id="UP000612899">
    <property type="component" value="Unassembled WGS sequence"/>
</dbReference>
<dbReference type="AlphaFoldDB" id="A0A8J3Q1D5"/>
<evidence type="ECO:0000256" key="2">
    <source>
        <dbReference type="ARBA" id="ARBA00022737"/>
    </source>
</evidence>
<sequence>MRESANCFSLALPSRRALADNDPMLWTRSLVAVMVTAALGAACTKAQQPAPPPLPSAGLAWQKLPDAPSARTEVVAVVVGAQAYVMGGYRADGGTVTTVEIFDTASGRWGGGPALPIAVNHAMAAAVNGRVYLFGGYQSNGAPSSAAFVLEPSGWRAVAAMPQPRGAATAAVVGNTVYIAGGVGADGLAKQMLAYDATGDSWSTLPGPPTPREHLGGAAHGGLVYTVGGRLGGVDSNQDAFEVFDPSTGQWRKLPGLPTRRGGLSAAATANGWVVAVGGEAAQTFPEAEAFQVGEGKWYSLPGLPTPRHGLGTATNGTVVYTFAGGPKPGLFVSPALESIDLAPLG</sequence>
<dbReference type="InterPro" id="IPR051746">
    <property type="entry name" value="Kelch_domain_containing_8"/>
</dbReference>
<dbReference type="EMBL" id="BONY01000001">
    <property type="protein sequence ID" value="GIH01998.1"/>
    <property type="molecule type" value="Genomic_DNA"/>
</dbReference>
<gene>
    <name evidence="3" type="ORF">Rhe02_00650</name>
</gene>
<evidence type="ECO:0000256" key="1">
    <source>
        <dbReference type="ARBA" id="ARBA00022441"/>
    </source>
</evidence>
<evidence type="ECO:0000313" key="3">
    <source>
        <dbReference type="EMBL" id="GIH01998.1"/>
    </source>
</evidence>
<dbReference type="InterPro" id="IPR006652">
    <property type="entry name" value="Kelch_1"/>
</dbReference>
<dbReference type="PANTHER" id="PTHR46260">
    <property type="entry name" value="RING-TYPE DOMAIN-CONTAINING PROTEIN"/>
    <property type="match status" value="1"/>
</dbReference>
<evidence type="ECO:0008006" key="5">
    <source>
        <dbReference type="Google" id="ProtNLM"/>
    </source>
</evidence>
<proteinExistence type="predicted"/>
<dbReference type="SUPFAM" id="SSF117281">
    <property type="entry name" value="Kelch motif"/>
    <property type="match status" value="1"/>
</dbReference>
<dbReference type="SMART" id="SM00612">
    <property type="entry name" value="Kelch"/>
    <property type="match status" value="5"/>
</dbReference>
<dbReference type="InterPro" id="IPR015915">
    <property type="entry name" value="Kelch-typ_b-propeller"/>
</dbReference>
<dbReference type="Pfam" id="PF24681">
    <property type="entry name" value="Kelch_KLHDC2_KLHL20_DRC7"/>
    <property type="match status" value="1"/>
</dbReference>
<keyword evidence="2" id="KW-0677">Repeat</keyword>
<protein>
    <recommendedName>
        <fullName evidence="5">Galactose oxidase</fullName>
    </recommendedName>
</protein>
<accession>A0A8J3Q1D5</accession>
<evidence type="ECO:0000313" key="4">
    <source>
        <dbReference type="Proteomes" id="UP000612899"/>
    </source>
</evidence>
<comment type="caution">
    <text evidence="3">The sequence shown here is derived from an EMBL/GenBank/DDBJ whole genome shotgun (WGS) entry which is preliminary data.</text>
</comment>
<reference evidence="3" key="1">
    <citation type="submission" date="2021-01" db="EMBL/GenBank/DDBJ databases">
        <title>Whole genome shotgun sequence of Rhizocola hellebori NBRC 109834.</title>
        <authorList>
            <person name="Komaki H."/>
            <person name="Tamura T."/>
        </authorList>
    </citation>
    <scope>NUCLEOTIDE SEQUENCE</scope>
    <source>
        <strain evidence="3">NBRC 109834</strain>
    </source>
</reference>
<keyword evidence="1" id="KW-0880">Kelch repeat</keyword>